<keyword evidence="2" id="KW-0812">Transmembrane</keyword>
<dbReference type="SUPFAM" id="SSF54523">
    <property type="entry name" value="Pili subunits"/>
    <property type="match status" value="1"/>
</dbReference>
<dbReference type="PRINTS" id="PR00813">
    <property type="entry name" value="BCTERIALGSPG"/>
</dbReference>
<dbReference type="InterPro" id="IPR045584">
    <property type="entry name" value="Pilin-like"/>
</dbReference>
<dbReference type="Pfam" id="PF07963">
    <property type="entry name" value="N_methyl"/>
    <property type="match status" value="1"/>
</dbReference>
<dbReference type="PROSITE" id="PS00409">
    <property type="entry name" value="PROKAR_NTER_METHYL"/>
    <property type="match status" value="1"/>
</dbReference>
<gene>
    <name evidence="3" type="ORF">A2907_01610</name>
</gene>
<dbReference type="GO" id="GO:0015628">
    <property type="term" value="P:protein secretion by the type II secretion system"/>
    <property type="evidence" value="ECO:0007669"/>
    <property type="project" value="InterPro"/>
</dbReference>
<evidence type="ECO:0000313" key="4">
    <source>
        <dbReference type="Proteomes" id="UP000177947"/>
    </source>
</evidence>
<reference evidence="3 4" key="1">
    <citation type="journal article" date="2016" name="Nat. Commun.">
        <title>Thousands of microbial genomes shed light on interconnected biogeochemical processes in an aquifer system.</title>
        <authorList>
            <person name="Anantharaman K."/>
            <person name="Brown C.T."/>
            <person name="Hug L.A."/>
            <person name="Sharon I."/>
            <person name="Castelle C.J."/>
            <person name="Probst A.J."/>
            <person name="Thomas B.C."/>
            <person name="Singh A."/>
            <person name="Wilkins M.J."/>
            <person name="Karaoz U."/>
            <person name="Brodie E.L."/>
            <person name="Williams K.H."/>
            <person name="Hubbard S.S."/>
            <person name="Banfield J.F."/>
        </authorList>
    </citation>
    <scope>NUCLEOTIDE SEQUENCE [LARGE SCALE GENOMIC DNA]</scope>
</reference>
<accession>A0A1F5C7B5</accession>
<evidence type="ECO:0000256" key="2">
    <source>
        <dbReference type="SAM" id="Phobius"/>
    </source>
</evidence>
<dbReference type="Gene3D" id="3.30.700.10">
    <property type="entry name" value="Glycoprotein, Type 4 Pilin"/>
    <property type="match status" value="1"/>
</dbReference>
<evidence type="ECO:0000256" key="1">
    <source>
        <dbReference type="ARBA" id="ARBA00022481"/>
    </source>
</evidence>
<evidence type="ECO:0000313" key="3">
    <source>
        <dbReference type="EMBL" id="OGD38747.1"/>
    </source>
</evidence>
<dbReference type="PANTHER" id="PTHR30093">
    <property type="entry name" value="GENERAL SECRETION PATHWAY PROTEIN G"/>
    <property type="match status" value="1"/>
</dbReference>
<dbReference type="Proteomes" id="UP000177947">
    <property type="component" value="Unassembled WGS sequence"/>
</dbReference>
<keyword evidence="1" id="KW-0488">Methylation</keyword>
<keyword evidence="2" id="KW-0472">Membrane</keyword>
<comment type="caution">
    <text evidence="3">The sequence shown here is derived from an EMBL/GenBank/DDBJ whole genome shotgun (WGS) entry which is preliminary data.</text>
</comment>
<dbReference type="InterPro" id="IPR000983">
    <property type="entry name" value="Bac_GSPG_pilin"/>
</dbReference>
<dbReference type="EMBL" id="MEYQ01000033">
    <property type="protein sequence ID" value="OGD38747.1"/>
    <property type="molecule type" value="Genomic_DNA"/>
</dbReference>
<dbReference type="GO" id="GO:0015627">
    <property type="term" value="C:type II protein secretion system complex"/>
    <property type="evidence" value="ECO:0007669"/>
    <property type="project" value="InterPro"/>
</dbReference>
<feature type="transmembrane region" description="Helical" evidence="2">
    <location>
        <begin position="21"/>
        <end position="45"/>
    </location>
</feature>
<protein>
    <recommendedName>
        <fullName evidence="5">Type II secretion system protein GspG C-terminal domain-containing protein</fullName>
    </recommendedName>
</protein>
<evidence type="ECO:0008006" key="5">
    <source>
        <dbReference type="Google" id="ProtNLM"/>
    </source>
</evidence>
<dbReference type="InterPro" id="IPR012902">
    <property type="entry name" value="N_methyl_site"/>
</dbReference>
<dbReference type="NCBIfam" id="TIGR02532">
    <property type="entry name" value="IV_pilin_GFxxxE"/>
    <property type="match status" value="1"/>
</dbReference>
<keyword evidence="2" id="KW-1133">Transmembrane helix</keyword>
<organism evidence="3 4">
    <name type="scientific">Candidatus Azambacteria bacterium RIFCSPLOWO2_01_FULL_37_9</name>
    <dbReference type="NCBI Taxonomy" id="1797297"/>
    <lineage>
        <taxon>Bacteria</taxon>
        <taxon>Candidatus Azamiibacteriota</taxon>
    </lineage>
</organism>
<name>A0A1F5C7B5_9BACT</name>
<dbReference type="AlphaFoldDB" id="A0A1F5C7B5"/>
<proteinExistence type="predicted"/>
<sequence length="195" mass="21691">MKNFLNLRQSASNQRKLASRGFTLLELLVVISIIGLLASIALVSLDSARKKTRDTQRLSDMAGIQKALRLYYEKNNQYPDNSAGGYDEIDCAEWDFGYYDSNDTFIDPLVNEGYFTKVPGDTVFEGCSGGSGGYRYNLYPAGSNGCDLSRGKFYILGVTNMESVSGQHLQSPGFKECGFDWYSAGFEWYAGSFEK</sequence>